<sequence length="73" mass="8596">MEYTSQLRESLVILTRLFVLMQLHPSLALMFYLSRRQTPGWPLCQPLKEAIQVQSPTMLFSLDFQGWHRLDTS</sequence>
<accession>A0A0A9TNX0</accession>
<feature type="transmembrane region" description="Helical" evidence="1">
    <location>
        <begin position="12"/>
        <end position="33"/>
    </location>
</feature>
<reference evidence="2" key="1">
    <citation type="submission" date="2014-09" db="EMBL/GenBank/DDBJ databases">
        <authorList>
            <person name="Magalhaes I.L.F."/>
            <person name="Oliveira U."/>
            <person name="Santos F.R."/>
            <person name="Vidigal T.H.D.A."/>
            <person name="Brescovit A.D."/>
            <person name="Santos A.J."/>
        </authorList>
    </citation>
    <scope>NUCLEOTIDE SEQUENCE</scope>
    <source>
        <tissue evidence="2">Shoot tissue taken approximately 20 cm above the soil surface</tissue>
    </source>
</reference>
<evidence type="ECO:0000256" key="1">
    <source>
        <dbReference type="SAM" id="Phobius"/>
    </source>
</evidence>
<protein>
    <submittedName>
        <fullName evidence="2">Uncharacterized protein</fullName>
    </submittedName>
</protein>
<evidence type="ECO:0000313" key="2">
    <source>
        <dbReference type="EMBL" id="JAD77736.1"/>
    </source>
</evidence>
<reference evidence="2" key="2">
    <citation type="journal article" date="2015" name="Data Brief">
        <title>Shoot transcriptome of the giant reed, Arundo donax.</title>
        <authorList>
            <person name="Barrero R.A."/>
            <person name="Guerrero F.D."/>
            <person name="Moolhuijzen P."/>
            <person name="Goolsby J.A."/>
            <person name="Tidwell J."/>
            <person name="Bellgard S.E."/>
            <person name="Bellgard M.I."/>
        </authorList>
    </citation>
    <scope>NUCLEOTIDE SEQUENCE</scope>
    <source>
        <tissue evidence="2">Shoot tissue taken approximately 20 cm above the soil surface</tissue>
    </source>
</reference>
<dbReference type="EMBL" id="GBRH01220159">
    <property type="protein sequence ID" value="JAD77736.1"/>
    <property type="molecule type" value="Transcribed_RNA"/>
</dbReference>
<keyword evidence="1" id="KW-0472">Membrane</keyword>
<dbReference type="AlphaFoldDB" id="A0A0A9TNX0"/>
<proteinExistence type="predicted"/>
<dbReference type="EMBL" id="GBRH01281066">
    <property type="protein sequence ID" value="JAD16829.1"/>
    <property type="molecule type" value="Transcribed_RNA"/>
</dbReference>
<organism evidence="2">
    <name type="scientific">Arundo donax</name>
    <name type="common">Giant reed</name>
    <name type="synonym">Donax arundinaceus</name>
    <dbReference type="NCBI Taxonomy" id="35708"/>
    <lineage>
        <taxon>Eukaryota</taxon>
        <taxon>Viridiplantae</taxon>
        <taxon>Streptophyta</taxon>
        <taxon>Embryophyta</taxon>
        <taxon>Tracheophyta</taxon>
        <taxon>Spermatophyta</taxon>
        <taxon>Magnoliopsida</taxon>
        <taxon>Liliopsida</taxon>
        <taxon>Poales</taxon>
        <taxon>Poaceae</taxon>
        <taxon>PACMAD clade</taxon>
        <taxon>Arundinoideae</taxon>
        <taxon>Arundineae</taxon>
        <taxon>Arundo</taxon>
    </lineage>
</organism>
<keyword evidence="1" id="KW-1133">Transmembrane helix</keyword>
<keyword evidence="1" id="KW-0812">Transmembrane</keyword>
<name>A0A0A9TNX0_ARUDO</name>